<evidence type="ECO:0000256" key="2">
    <source>
        <dbReference type="ARBA" id="ARBA00023082"/>
    </source>
</evidence>
<comment type="caution">
    <text evidence="7">The sequence shown here is derived from an EMBL/GenBank/DDBJ whole genome shotgun (WGS) entry which is preliminary data.</text>
</comment>
<gene>
    <name evidence="7" type="ORF">DI536_13175</name>
</gene>
<protein>
    <recommendedName>
        <fullName evidence="6">RNA polymerase sigma factor 70 region 4 type 2 domain-containing protein</fullName>
    </recommendedName>
</protein>
<dbReference type="Pfam" id="PF08281">
    <property type="entry name" value="Sigma70_r4_2"/>
    <property type="match status" value="1"/>
</dbReference>
<dbReference type="GO" id="GO:0016987">
    <property type="term" value="F:sigma factor activity"/>
    <property type="evidence" value="ECO:0007669"/>
    <property type="project" value="UniProtKB-KW"/>
</dbReference>
<dbReference type="GO" id="GO:0006352">
    <property type="term" value="P:DNA-templated transcription initiation"/>
    <property type="evidence" value="ECO:0007669"/>
    <property type="project" value="InterPro"/>
</dbReference>
<dbReference type="InterPro" id="IPR013249">
    <property type="entry name" value="RNA_pol_sigma70_r4_t2"/>
</dbReference>
<proteinExistence type="predicted"/>
<evidence type="ECO:0000313" key="7">
    <source>
        <dbReference type="EMBL" id="PZR13336.1"/>
    </source>
</evidence>
<dbReference type="Gene3D" id="1.10.10.10">
    <property type="entry name" value="Winged helix-like DNA-binding domain superfamily/Winged helix DNA-binding domain"/>
    <property type="match status" value="1"/>
</dbReference>
<evidence type="ECO:0000256" key="3">
    <source>
        <dbReference type="ARBA" id="ARBA00023125"/>
    </source>
</evidence>
<dbReference type="Gene3D" id="1.10.1740.10">
    <property type="match status" value="1"/>
</dbReference>
<dbReference type="InterPro" id="IPR014284">
    <property type="entry name" value="RNA_pol_sigma-70_dom"/>
</dbReference>
<evidence type="ECO:0000256" key="1">
    <source>
        <dbReference type="ARBA" id="ARBA00023015"/>
    </source>
</evidence>
<dbReference type="Proteomes" id="UP000249061">
    <property type="component" value="Unassembled WGS sequence"/>
</dbReference>
<dbReference type="NCBIfam" id="TIGR02937">
    <property type="entry name" value="sigma70-ECF"/>
    <property type="match status" value="1"/>
</dbReference>
<evidence type="ECO:0000256" key="5">
    <source>
        <dbReference type="SAM" id="MobiDB-lite"/>
    </source>
</evidence>
<dbReference type="InterPro" id="IPR011745">
    <property type="entry name" value="RNA_pol_sigma70_MYXXA"/>
</dbReference>
<evidence type="ECO:0000313" key="8">
    <source>
        <dbReference type="Proteomes" id="UP000249061"/>
    </source>
</evidence>
<dbReference type="AlphaFoldDB" id="A0A2W5TKP0"/>
<dbReference type="InterPro" id="IPR039425">
    <property type="entry name" value="RNA_pol_sigma-70-like"/>
</dbReference>
<keyword evidence="4" id="KW-0804">Transcription</keyword>
<keyword evidence="3" id="KW-0238">DNA-binding</keyword>
<dbReference type="InterPro" id="IPR013324">
    <property type="entry name" value="RNA_pol_sigma_r3/r4-like"/>
</dbReference>
<evidence type="ECO:0000259" key="6">
    <source>
        <dbReference type="Pfam" id="PF08281"/>
    </source>
</evidence>
<reference evidence="7 8" key="1">
    <citation type="submission" date="2017-08" db="EMBL/GenBank/DDBJ databases">
        <title>Infants hospitalized years apart are colonized by the same room-sourced microbial strains.</title>
        <authorList>
            <person name="Brooks B."/>
            <person name="Olm M.R."/>
            <person name="Firek B.A."/>
            <person name="Baker R."/>
            <person name="Thomas B.C."/>
            <person name="Morowitz M.J."/>
            <person name="Banfield J.F."/>
        </authorList>
    </citation>
    <scope>NUCLEOTIDE SEQUENCE [LARGE SCALE GENOMIC DNA]</scope>
    <source>
        <strain evidence="7">S2_003_000_R2_14</strain>
    </source>
</reference>
<dbReference type="SUPFAM" id="SSF88659">
    <property type="entry name" value="Sigma3 and sigma4 domains of RNA polymerase sigma factors"/>
    <property type="match status" value="1"/>
</dbReference>
<dbReference type="InterPro" id="IPR036388">
    <property type="entry name" value="WH-like_DNA-bd_sf"/>
</dbReference>
<feature type="compositionally biased region" description="Basic and acidic residues" evidence="5">
    <location>
        <begin position="104"/>
        <end position="122"/>
    </location>
</feature>
<dbReference type="PANTHER" id="PTHR43133:SF8">
    <property type="entry name" value="RNA POLYMERASE SIGMA FACTOR HI_1459-RELATED"/>
    <property type="match status" value="1"/>
</dbReference>
<name>A0A2W5TKP0_9BACT</name>
<keyword evidence="2" id="KW-0731">Sigma factor</keyword>
<dbReference type="NCBIfam" id="TIGR03001">
    <property type="entry name" value="Sig-70_gmx1"/>
    <property type="match status" value="1"/>
</dbReference>
<dbReference type="EMBL" id="QFQP01000010">
    <property type="protein sequence ID" value="PZR13336.1"/>
    <property type="molecule type" value="Genomic_DNA"/>
</dbReference>
<feature type="region of interest" description="Disordered" evidence="5">
    <location>
        <begin position="103"/>
        <end position="122"/>
    </location>
</feature>
<evidence type="ECO:0000256" key="4">
    <source>
        <dbReference type="ARBA" id="ARBA00023163"/>
    </source>
</evidence>
<dbReference type="GO" id="GO:0003677">
    <property type="term" value="F:DNA binding"/>
    <property type="evidence" value="ECO:0007669"/>
    <property type="project" value="UniProtKB-KW"/>
</dbReference>
<feature type="domain" description="RNA polymerase sigma factor 70 region 4 type 2" evidence="6">
    <location>
        <begin position="282"/>
        <end position="331"/>
    </location>
</feature>
<organism evidence="7 8">
    <name type="scientific">Archangium gephyra</name>
    <dbReference type="NCBI Taxonomy" id="48"/>
    <lineage>
        <taxon>Bacteria</taxon>
        <taxon>Pseudomonadati</taxon>
        <taxon>Myxococcota</taxon>
        <taxon>Myxococcia</taxon>
        <taxon>Myxococcales</taxon>
        <taxon>Cystobacterineae</taxon>
        <taxon>Archangiaceae</taxon>
        <taxon>Archangium</taxon>
    </lineage>
</organism>
<sequence length="370" mass="39952">MAVPVVVGVPGLLDFFVDPAVTVVVELVARLGRGLHLAGAGGLPLAFHAALRALLAGADGRVAAGALVALGAVARGRRAETFATQTALAVGTVRVRHATVRRTTRVDEDHTQRRRQKKEEFSHARPTRGALWVFINSLNVPRNRYLGVLVPAFSEDLELAKGCVRGEAEALSRFEVTFTPVMLATARRFGSLDFAHEVAQAVRERLLVPVDGGAPRLADYAGQGPLAGYVQAVTVRLALNRISADSRQPVSGDEVVFDAADGADDPEVTALKSRYRQEFKLAFADAMAELPPDERAALRLFYIDGLHLADLGRLYGWSVPTASRRLAATRATVLKLTRAQLSTRLKLTTAEVDSVLRLIESRLSIDKLTI</sequence>
<keyword evidence="1" id="KW-0805">Transcription regulation</keyword>
<dbReference type="PANTHER" id="PTHR43133">
    <property type="entry name" value="RNA POLYMERASE ECF-TYPE SIGMA FACTO"/>
    <property type="match status" value="1"/>
</dbReference>
<accession>A0A2W5TKP0</accession>